<comment type="caution">
    <text evidence="2">The sequence shown here is derived from an EMBL/GenBank/DDBJ whole genome shotgun (WGS) entry which is preliminary data.</text>
</comment>
<organism evidence="2 3">
    <name type="scientific">Tautonia sociabilis</name>
    <dbReference type="NCBI Taxonomy" id="2080755"/>
    <lineage>
        <taxon>Bacteria</taxon>
        <taxon>Pseudomonadati</taxon>
        <taxon>Planctomycetota</taxon>
        <taxon>Planctomycetia</taxon>
        <taxon>Isosphaerales</taxon>
        <taxon>Isosphaeraceae</taxon>
        <taxon>Tautonia</taxon>
    </lineage>
</organism>
<dbReference type="AlphaFoldDB" id="A0A432MRY8"/>
<keyword evidence="3" id="KW-1185">Reference proteome</keyword>
<reference evidence="2 3" key="2">
    <citation type="submission" date="2019-01" db="EMBL/GenBank/DDBJ databases">
        <title>Tautonia sociabilis, a novel thermotolerant planctomycete of Isosphaeraceae family, isolated from a 4000 m deep subterranean habitat.</title>
        <authorList>
            <person name="Kovaleva O.L."/>
            <person name="Elcheninov A.G."/>
            <person name="Van Heerden E."/>
            <person name="Toshchakov S.V."/>
            <person name="Novikov A."/>
            <person name="Bonch-Osmolovskaya E.A."/>
            <person name="Kublanov I.V."/>
        </authorList>
    </citation>
    <scope>NUCLEOTIDE SEQUENCE [LARGE SCALE GENOMIC DNA]</scope>
    <source>
        <strain evidence="2 3">GM2012</strain>
    </source>
</reference>
<accession>A0A432MRY8</accession>
<proteinExistence type="predicted"/>
<dbReference type="InterPro" id="IPR011990">
    <property type="entry name" value="TPR-like_helical_dom_sf"/>
</dbReference>
<feature type="region of interest" description="Disordered" evidence="1">
    <location>
        <begin position="31"/>
        <end position="85"/>
    </location>
</feature>
<evidence type="ECO:0000256" key="1">
    <source>
        <dbReference type="SAM" id="MobiDB-lite"/>
    </source>
</evidence>
<name>A0A432MRY8_9BACT</name>
<dbReference type="Proteomes" id="UP000280296">
    <property type="component" value="Unassembled WGS sequence"/>
</dbReference>
<gene>
    <name evidence="2" type="ORF">TsocGM_00640</name>
</gene>
<reference evidence="2 3" key="1">
    <citation type="submission" date="2018-12" db="EMBL/GenBank/DDBJ databases">
        <authorList>
            <person name="Toschakov S.V."/>
        </authorList>
    </citation>
    <scope>NUCLEOTIDE SEQUENCE [LARGE SCALE GENOMIC DNA]</scope>
    <source>
        <strain evidence="2 3">GM2012</strain>
    </source>
</reference>
<dbReference type="SUPFAM" id="SSF48452">
    <property type="entry name" value="TPR-like"/>
    <property type="match status" value="1"/>
</dbReference>
<evidence type="ECO:0000313" key="3">
    <source>
        <dbReference type="Proteomes" id="UP000280296"/>
    </source>
</evidence>
<sequence>MRTVLIAAVVVLGAGIATAVIVGALDRPDQEAPLVSAPDPTPPPESPQAPAPPPGPDRPAKAPMTLRDPDLIVIPQDESKREERNQGMIAWTRRTLADPYDRVGSRDPRWDDQVHSLMELAANRFSGQAADGVSFAEVFEAARAALDAGCDDPMVRYLYARTSIAENDPGPVEYRRRMDDAADALEASAYPPIRRASALIYAAIENARVQDDPEAAAEASRQVDAALALLGESVEQDGFGPEAATTWFSIVSQAIALRQAMLGDSAQGYQTVADAIADVPGVDSLRQKARGSFLIDHAWEARGNDFAPMVSEEAFRVFHERLQQARTALEASWEASPGDSVTAQKMLSVELGLGEGDRERVTLWFRRAMEADPDNYDACIGLLTWLEPKWYGSAEEMMTFARACRATDNWEGRLPLVLAEAHLRLMCYLDSFNQSLYLQKPEVQQDLGEIYSEYLERQPDDVVARTNAAMTAVMCGQFVAAAEHFDRLGPNLVATPYFTIDSVLEAREKVRAHLALFESLEDEPAPE</sequence>
<evidence type="ECO:0000313" key="2">
    <source>
        <dbReference type="EMBL" id="RUL89705.1"/>
    </source>
</evidence>
<dbReference type="OrthoDB" id="213842at2"/>
<protein>
    <submittedName>
        <fullName evidence="2">DUF4034 domain-containing protein</fullName>
    </submittedName>
</protein>
<dbReference type="Gene3D" id="1.25.40.10">
    <property type="entry name" value="Tetratricopeptide repeat domain"/>
    <property type="match status" value="1"/>
</dbReference>
<dbReference type="RefSeq" id="WP_126723380.1">
    <property type="nucleotide sequence ID" value="NZ_RYZH01000001.1"/>
</dbReference>
<feature type="compositionally biased region" description="Pro residues" evidence="1">
    <location>
        <begin position="39"/>
        <end position="57"/>
    </location>
</feature>
<dbReference type="EMBL" id="RYZH01000001">
    <property type="protein sequence ID" value="RUL89705.1"/>
    <property type="molecule type" value="Genomic_DNA"/>
</dbReference>